<gene>
    <name evidence="2" type="ORF">A2849_02490</name>
</gene>
<dbReference type="AlphaFoldDB" id="A0A1G2MCL1"/>
<keyword evidence="1" id="KW-1133">Transmembrane helix</keyword>
<reference evidence="2 3" key="1">
    <citation type="journal article" date="2016" name="Nat. Commun.">
        <title>Thousands of microbial genomes shed light on interconnected biogeochemical processes in an aquifer system.</title>
        <authorList>
            <person name="Anantharaman K."/>
            <person name="Brown C.T."/>
            <person name="Hug L.A."/>
            <person name="Sharon I."/>
            <person name="Castelle C.J."/>
            <person name="Probst A.J."/>
            <person name="Thomas B.C."/>
            <person name="Singh A."/>
            <person name="Wilkins M.J."/>
            <person name="Karaoz U."/>
            <person name="Brodie E.L."/>
            <person name="Williams K.H."/>
            <person name="Hubbard S.S."/>
            <person name="Banfield J.F."/>
        </authorList>
    </citation>
    <scope>NUCLEOTIDE SEQUENCE [LARGE SCALE GENOMIC DNA]</scope>
</reference>
<dbReference type="Proteomes" id="UP000178121">
    <property type="component" value="Unassembled WGS sequence"/>
</dbReference>
<sequence>MNNELRIKEGKLENTKFSWFSHTSYFILHTSSQRGFTLLFAVLIGSLLFSVGIAIAHLSLKEIVLSSAGKESEKAFFAADTGTECALYWDRREGIFPNTAGGSPPSLRCAGADITAESVIAIQGGAATTFTVPPSGSPCAEVIVYKTDTTIIESRGRSECGTGVNPARVERALRVRY</sequence>
<comment type="caution">
    <text evidence="2">The sequence shown here is derived from an EMBL/GenBank/DDBJ whole genome shotgun (WGS) entry which is preliminary data.</text>
</comment>
<organism evidence="2 3">
    <name type="scientific">Candidatus Taylorbacteria bacterium RIFCSPHIGHO2_01_FULL_51_15</name>
    <dbReference type="NCBI Taxonomy" id="1802304"/>
    <lineage>
        <taxon>Bacteria</taxon>
        <taxon>Candidatus Tayloriibacteriota</taxon>
    </lineage>
</organism>
<protein>
    <recommendedName>
        <fullName evidence="4">Type 4 fimbrial biogenesis protein PilX N-terminal domain-containing protein</fullName>
    </recommendedName>
</protein>
<feature type="transmembrane region" description="Helical" evidence="1">
    <location>
        <begin position="38"/>
        <end position="60"/>
    </location>
</feature>
<keyword evidence="1" id="KW-0812">Transmembrane</keyword>
<name>A0A1G2MCL1_9BACT</name>
<dbReference type="EMBL" id="MHRI01000023">
    <property type="protein sequence ID" value="OHA20772.1"/>
    <property type="molecule type" value="Genomic_DNA"/>
</dbReference>
<keyword evidence="1" id="KW-0472">Membrane</keyword>
<evidence type="ECO:0000256" key="1">
    <source>
        <dbReference type="SAM" id="Phobius"/>
    </source>
</evidence>
<accession>A0A1G2MCL1</accession>
<evidence type="ECO:0000313" key="2">
    <source>
        <dbReference type="EMBL" id="OHA20772.1"/>
    </source>
</evidence>
<proteinExistence type="predicted"/>
<evidence type="ECO:0000313" key="3">
    <source>
        <dbReference type="Proteomes" id="UP000178121"/>
    </source>
</evidence>
<evidence type="ECO:0008006" key="4">
    <source>
        <dbReference type="Google" id="ProtNLM"/>
    </source>
</evidence>